<sequence>MTVAKIYYDLIKEGLRTIIDVPIRWRADVQTIIDADRLGSAS</sequence>
<protein>
    <submittedName>
        <fullName evidence="1">Uncharacterized protein</fullName>
    </submittedName>
</protein>
<organism evidence="1 2">
    <name type="scientific">Cohnella phaseoli</name>
    <dbReference type="NCBI Taxonomy" id="456490"/>
    <lineage>
        <taxon>Bacteria</taxon>
        <taxon>Bacillati</taxon>
        <taxon>Bacillota</taxon>
        <taxon>Bacilli</taxon>
        <taxon>Bacillales</taxon>
        <taxon>Paenibacillaceae</taxon>
        <taxon>Cohnella</taxon>
    </lineage>
</organism>
<evidence type="ECO:0000313" key="2">
    <source>
        <dbReference type="Proteomes" id="UP000256977"/>
    </source>
</evidence>
<name>A0A3D9KIY7_9BACL</name>
<dbReference type="AlphaFoldDB" id="A0A3D9KIY7"/>
<dbReference type="InterPro" id="IPR047907">
    <property type="entry name" value="CD1375-like"/>
</dbReference>
<dbReference type="Proteomes" id="UP000256977">
    <property type="component" value="Unassembled WGS sequence"/>
</dbReference>
<accession>A0A3D9KIY7</accession>
<proteinExistence type="predicted"/>
<reference evidence="1 2" key="1">
    <citation type="submission" date="2018-07" db="EMBL/GenBank/DDBJ databases">
        <title>Genomic Encyclopedia of Type Strains, Phase III (KMG-III): the genomes of soil and plant-associated and newly described type strains.</title>
        <authorList>
            <person name="Whitman W."/>
        </authorList>
    </citation>
    <scope>NUCLEOTIDE SEQUENCE [LARGE SCALE GENOMIC DNA]</scope>
    <source>
        <strain evidence="1 2">CECT 7287</strain>
    </source>
</reference>
<dbReference type="NCBIfam" id="NF040910">
    <property type="entry name" value="CD1375_fam"/>
    <property type="match status" value="1"/>
</dbReference>
<dbReference type="EMBL" id="QRDZ01000003">
    <property type="protein sequence ID" value="RED86270.1"/>
    <property type="molecule type" value="Genomic_DNA"/>
</dbReference>
<evidence type="ECO:0000313" key="1">
    <source>
        <dbReference type="EMBL" id="RED86270.1"/>
    </source>
</evidence>
<comment type="caution">
    <text evidence="1">The sequence shown here is derived from an EMBL/GenBank/DDBJ whole genome shotgun (WGS) entry which is preliminary data.</text>
</comment>
<keyword evidence="2" id="KW-1185">Reference proteome</keyword>
<gene>
    <name evidence="1" type="ORF">DFP98_103123</name>
</gene>